<proteinExistence type="predicted"/>
<dbReference type="RefSeq" id="WP_263722011.1">
    <property type="nucleotide sequence ID" value="NZ_JAOWLA010000010.1"/>
</dbReference>
<organism evidence="1 2">
    <name type="scientific">Albidovulum sediminicola</name>
    <dbReference type="NCBI Taxonomy" id="2984331"/>
    <lineage>
        <taxon>Bacteria</taxon>
        <taxon>Pseudomonadati</taxon>
        <taxon>Pseudomonadota</taxon>
        <taxon>Alphaproteobacteria</taxon>
        <taxon>Rhodobacterales</taxon>
        <taxon>Paracoccaceae</taxon>
        <taxon>Albidovulum</taxon>
    </lineage>
</organism>
<evidence type="ECO:0000313" key="2">
    <source>
        <dbReference type="Proteomes" id="UP001652503"/>
    </source>
</evidence>
<sequence>MAPHRETPKMTELDLLLLCEGVHSYSDMMAHCEAAAAADPGETLRHRIAEMLHGLAQRIDGDSSGPAAGHHS</sequence>
<gene>
    <name evidence="1" type="ORF">OE647_12255</name>
</gene>
<reference evidence="1 2" key="1">
    <citation type="submission" date="2022-10" db="EMBL/GenBank/DDBJ databases">
        <title>Defluviimonas sp. nov., isolated from ocean surface water.</title>
        <authorList>
            <person name="He W."/>
            <person name="Wang L."/>
            <person name="Zhang D.-F."/>
        </authorList>
    </citation>
    <scope>NUCLEOTIDE SEQUENCE [LARGE SCALE GENOMIC DNA]</scope>
    <source>
        <strain evidence="1 2">WL0075</strain>
    </source>
</reference>
<keyword evidence="2" id="KW-1185">Reference proteome</keyword>
<protein>
    <submittedName>
        <fullName evidence="1">Uncharacterized protein</fullName>
    </submittedName>
</protein>
<evidence type="ECO:0000313" key="1">
    <source>
        <dbReference type="EMBL" id="MCV2865497.1"/>
    </source>
</evidence>
<name>A0ABT2Z327_9RHOB</name>
<comment type="caution">
    <text evidence="1">The sequence shown here is derived from an EMBL/GenBank/DDBJ whole genome shotgun (WGS) entry which is preliminary data.</text>
</comment>
<accession>A0ABT2Z327</accession>
<dbReference type="EMBL" id="JAOWLA010000010">
    <property type="protein sequence ID" value="MCV2865497.1"/>
    <property type="molecule type" value="Genomic_DNA"/>
</dbReference>
<dbReference type="Proteomes" id="UP001652503">
    <property type="component" value="Unassembled WGS sequence"/>
</dbReference>